<dbReference type="EMBL" id="AP024525">
    <property type="protein sequence ID" value="BCT74956.1"/>
    <property type="molecule type" value="Genomic_DNA"/>
</dbReference>
<keyword evidence="2" id="KW-0378">Hydrolase</keyword>
<evidence type="ECO:0000256" key="3">
    <source>
        <dbReference type="SAM" id="MobiDB-lite"/>
    </source>
</evidence>
<evidence type="ECO:0000256" key="2">
    <source>
        <dbReference type="ARBA" id="ARBA00022801"/>
    </source>
</evidence>
<evidence type="ECO:0000256" key="1">
    <source>
        <dbReference type="ARBA" id="ARBA00022722"/>
    </source>
</evidence>
<evidence type="ECO:0000313" key="5">
    <source>
        <dbReference type="Proteomes" id="UP001319861"/>
    </source>
</evidence>
<protein>
    <submittedName>
        <fullName evidence="4">Ribonuclease N1</fullName>
    </submittedName>
</protein>
<dbReference type="Pfam" id="PF00545">
    <property type="entry name" value="Ribonuclease"/>
    <property type="match status" value="1"/>
</dbReference>
<sequence>MSCALKRALIPLVILAVAVLGFLAARGGAGADVSAAPTSGASQPSPGTGPRTTPAPSSGGHRTSANPSGLAEVRASQLPLEARDTLALIQSGGPYPYSRDGVVYSNFEKILPGKASGYYHEYTVVTPGSQDRGARRIVAGGQGEKYYTDDHYASFRFIVEGE</sequence>
<gene>
    <name evidence="4" type="ORF">SCMU_07980</name>
</gene>
<dbReference type="Gene3D" id="3.10.450.30">
    <property type="entry name" value="Microbial ribonucleases"/>
    <property type="match status" value="1"/>
</dbReference>
<keyword evidence="1" id="KW-0540">Nuclease</keyword>
<feature type="region of interest" description="Disordered" evidence="3">
    <location>
        <begin position="33"/>
        <end position="73"/>
    </location>
</feature>
<organism evidence="4 5">
    <name type="scientific">Sinomonas cyclohexanicum</name>
    <name type="common">Corynebacterium cyclohexanicum</name>
    <dbReference type="NCBI Taxonomy" id="322009"/>
    <lineage>
        <taxon>Bacteria</taxon>
        <taxon>Bacillati</taxon>
        <taxon>Actinomycetota</taxon>
        <taxon>Actinomycetes</taxon>
        <taxon>Micrococcales</taxon>
        <taxon>Micrococcaceae</taxon>
        <taxon>Sinomonas</taxon>
    </lineage>
</organism>
<dbReference type="InterPro" id="IPR000026">
    <property type="entry name" value="N1-like"/>
</dbReference>
<reference evidence="4 5" key="1">
    <citation type="journal article" date="2021" name="J. Biosci. Bioeng.">
        <title>Identification and characterization of a chc gene cluster responsible for the aromatization pathway of cyclohexanecarboxylate degradation in Sinomonas cyclohexanicum ATCC 51369.</title>
        <authorList>
            <person name="Yamamoto T."/>
            <person name="Hasegawa Y."/>
            <person name="Lau P.C.K."/>
            <person name="Iwaki H."/>
        </authorList>
    </citation>
    <scope>NUCLEOTIDE SEQUENCE [LARGE SCALE GENOMIC DNA]</scope>
    <source>
        <strain evidence="4 5">ATCC 51369</strain>
    </source>
</reference>
<proteinExistence type="predicted"/>
<evidence type="ECO:0000313" key="4">
    <source>
        <dbReference type="EMBL" id="BCT74956.1"/>
    </source>
</evidence>
<keyword evidence="5" id="KW-1185">Reference proteome</keyword>
<dbReference type="SUPFAM" id="SSF53933">
    <property type="entry name" value="Microbial ribonucleases"/>
    <property type="match status" value="1"/>
</dbReference>
<accession>A0ABM7PS99</accession>
<dbReference type="Proteomes" id="UP001319861">
    <property type="component" value="Chromosome"/>
</dbReference>
<feature type="compositionally biased region" description="Polar residues" evidence="3">
    <location>
        <begin position="36"/>
        <end position="67"/>
    </location>
</feature>
<name>A0ABM7PS99_SINCY</name>
<dbReference type="RefSeq" id="WP_229231732.1">
    <property type="nucleotide sequence ID" value="NZ_AP024525.1"/>
</dbReference>
<dbReference type="InterPro" id="IPR016191">
    <property type="entry name" value="Ribonuclease/ribotoxin"/>
</dbReference>